<dbReference type="EMBL" id="CDMC01000001">
    <property type="protein sequence ID" value="CEL01999.1"/>
    <property type="molecule type" value="Genomic_DNA"/>
</dbReference>
<dbReference type="Proteomes" id="UP000054771">
    <property type="component" value="Unassembled WGS sequence"/>
</dbReference>
<evidence type="ECO:0000313" key="2">
    <source>
        <dbReference type="Proteomes" id="UP000054771"/>
    </source>
</evidence>
<keyword evidence="2" id="KW-1185">Reference proteome</keyword>
<reference evidence="2" key="1">
    <citation type="journal article" date="2016" name="Genome Announc.">
        <title>Draft genome sequences of fungus Aspergillus calidoustus.</title>
        <authorList>
            <person name="Horn F."/>
            <person name="Linde J."/>
            <person name="Mattern D.J."/>
            <person name="Walther G."/>
            <person name="Guthke R."/>
            <person name="Scherlach K."/>
            <person name="Martin K."/>
            <person name="Brakhage A.A."/>
            <person name="Petzke L."/>
            <person name="Valiante V."/>
        </authorList>
    </citation>
    <scope>NUCLEOTIDE SEQUENCE [LARGE SCALE GENOMIC DNA]</scope>
    <source>
        <strain evidence="2">SF006504</strain>
    </source>
</reference>
<dbReference type="OrthoDB" id="3852249at2759"/>
<accession>A0A0U5FY19</accession>
<organism evidence="1 2">
    <name type="scientific">Aspergillus calidoustus</name>
    <dbReference type="NCBI Taxonomy" id="454130"/>
    <lineage>
        <taxon>Eukaryota</taxon>
        <taxon>Fungi</taxon>
        <taxon>Dikarya</taxon>
        <taxon>Ascomycota</taxon>
        <taxon>Pezizomycotina</taxon>
        <taxon>Eurotiomycetes</taxon>
        <taxon>Eurotiomycetidae</taxon>
        <taxon>Eurotiales</taxon>
        <taxon>Aspergillaceae</taxon>
        <taxon>Aspergillus</taxon>
        <taxon>Aspergillus subgen. Nidulantes</taxon>
    </lineage>
</organism>
<dbReference type="AlphaFoldDB" id="A0A0U5FY19"/>
<dbReference type="Pfam" id="PF20219">
    <property type="entry name" value="DUF6579"/>
    <property type="match status" value="1"/>
</dbReference>
<evidence type="ECO:0000313" key="1">
    <source>
        <dbReference type="EMBL" id="CEL01999.1"/>
    </source>
</evidence>
<name>A0A0U5FY19_ASPCI</name>
<dbReference type="InterPro" id="IPR046486">
    <property type="entry name" value="DUF6579"/>
</dbReference>
<dbReference type="OMA" id="TICLRMR"/>
<protein>
    <submittedName>
        <fullName evidence="1">Uncharacterized protein</fullName>
    </submittedName>
</protein>
<dbReference type="STRING" id="454130.A0A0U5FY19"/>
<gene>
    <name evidence="1" type="ORF">ASPCAL01575</name>
</gene>
<sequence length="370" mass="40824">MDPEAGLTIASLTRETAAVLIKRHGSEAVIAALRAWVQYKSGRSSNLGHEEAMRRAKSAIPGFLNDIQSNNLRVIPGAFNSAPEFIAMFQAEALVAIPVALLLAGQAIERVGSSLQGIQRELTTINMAKIQGWEQEGFGAHVYRFVEYEMLQVANARAKSGDQRRHYFYVWNRDTDWYPVFEAKNRAFPLGSEFGGYHHELDAICMRMRADRRTLIQTTSHGRTAQFHLLVPTHEPYVLDRPVIFHESLLPLIITGQRHHSVDLVWFNLRWQANELQLQCIGVLEEKTNAIAKAGFLSSVGCFAGFLAASCAVAVFPPCAPIAEAAILPLCSGYMASCGTLAGAIIYEDLTTSDETYVLGDDSILAAQKE</sequence>
<proteinExistence type="predicted"/>